<dbReference type="AlphaFoldDB" id="A0A0F0GUF4"/>
<dbReference type="InterPro" id="IPR029069">
    <property type="entry name" value="HotDog_dom_sf"/>
</dbReference>
<evidence type="ECO:0000313" key="2">
    <source>
        <dbReference type="Proteomes" id="UP000033393"/>
    </source>
</evidence>
<dbReference type="PATRIC" id="fig|68170.10.peg.5474"/>
<dbReference type="Gene3D" id="3.10.129.10">
    <property type="entry name" value="Hotdog Thioesterase"/>
    <property type="match status" value="1"/>
</dbReference>
<dbReference type="GO" id="GO:0016829">
    <property type="term" value="F:lyase activity"/>
    <property type="evidence" value="ECO:0007669"/>
    <property type="project" value="UniProtKB-KW"/>
</dbReference>
<dbReference type="SUPFAM" id="SSF54637">
    <property type="entry name" value="Thioesterase/thiol ester dehydrase-isomerase"/>
    <property type="match status" value="1"/>
</dbReference>
<name>A0A0F0GUF4_LENAE</name>
<organism evidence="1 2">
    <name type="scientific">Lentzea aerocolonigenes</name>
    <name type="common">Lechevalieria aerocolonigenes</name>
    <name type="synonym">Saccharothrix aerocolonigenes</name>
    <dbReference type="NCBI Taxonomy" id="68170"/>
    <lineage>
        <taxon>Bacteria</taxon>
        <taxon>Bacillati</taxon>
        <taxon>Actinomycetota</taxon>
        <taxon>Actinomycetes</taxon>
        <taxon>Pseudonocardiales</taxon>
        <taxon>Pseudonocardiaceae</taxon>
        <taxon>Lentzea</taxon>
    </lineage>
</organism>
<reference evidence="1 2" key="1">
    <citation type="submission" date="2015-02" db="EMBL/GenBank/DDBJ databases">
        <authorList>
            <person name="Ju K.-S."/>
            <person name="Doroghazi J.R."/>
            <person name="Metcalf W."/>
        </authorList>
    </citation>
    <scope>NUCLEOTIDE SEQUENCE [LARGE SCALE GENOMIC DNA]</scope>
    <source>
        <strain evidence="1 2">NRRL B-16140</strain>
    </source>
</reference>
<evidence type="ECO:0000313" key="1">
    <source>
        <dbReference type="EMBL" id="KJK46910.1"/>
    </source>
</evidence>
<gene>
    <name evidence="1" type="ORF">UK23_21995</name>
</gene>
<accession>A0A0F0GUF4</accession>
<keyword evidence="2" id="KW-1185">Reference proteome</keyword>
<proteinExistence type="predicted"/>
<sequence>MTTASLRVRIGGEEGHYGGGLVDGARVLKLFGDVLTEITVRTDGDEGLLSEYTEVKFHAPVRPGDFIEARGSVVRETRLRRVVELTAHKVIAARPDKAETAAEVLAEPELVCTATATTVVPREGS</sequence>
<protein>
    <submittedName>
        <fullName evidence="1">3-aminobutyryl-CoA ammonia lyase</fullName>
    </submittedName>
</protein>
<dbReference type="Proteomes" id="UP000033393">
    <property type="component" value="Unassembled WGS sequence"/>
</dbReference>
<comment type="caution">
    <text evidence="1">The sequence shown here is derived from an EMBL/GenBank/DDBJ whole genome shotgun (WGS) entry which is preliminary data.</text>
</comment>
<keyword evidence="1" id="KW-0456">Lyase</keyword>
<dbReference type="EMBL" id="JYJG01000151">
    <property type="protein sequence ID" value="KJK46910.1"/>
    <property type="molecule type" value="Genomic_DNA"/>
</dbReference>